<dbReference type="SUPFAM" id="SSF52540">
    <property type="entry name" value="P-loop containing nucleoside triphosphate hydrolases"/>
    <property type="match status" value="1"/>
</dbReference>
<gene>
    <name evidence="1" type="ORF">GCM10010995_21820</name>
</gene>
<organism evidence="1 2">
    <name type="scientific">Cysteiniphilum litorale</name>
    <dbReference type="NCBI Taxonomy" id="2056700"/>
    <lineage>
        <taxon>Bacteria</taxon>
        <taxon>Pseudomonadati</taxon>
        <taxon>Pseudomonadota</taxon>
        <taxon>Gammaproteobacteria</taxon>
        <taxon>Thiotrichales</taxon>
        <taxon>Fastidiosibacteraceae</taxon>
        <taxon>Cysteiniphilum</taxon>
    </lineage>
</organism>
<reference evidence="1" key="2">
    <citation type="submission" date="2020-09" db="EMBL/GenBank/DDBJ databases">
        <authorList>
            <person name="Sun Q."/>
            <person name="Zhou Y."/>
        </authorList>
    </citation>
    <scope>NUCLEOTIDE SEQUENCE</scope>
    <source>
        <strain evidence="1">CGMCC 1.15758</strain>
    </source>
</reference>
<name>A0A8J2Z629_9GAMM</name>
<dbReference type="EMBL" id="BMJS01000029">
    <property type="protein sequence ID" value="GGG03965.1"/>
    <property type="molecule type" value="Genomic_DNA"/>
</dbReference>
<dbReference type="RefSeq" id="WP_117003496.1">
    <property type="nucleotide sequence ID" value="NZ_BMJS01000029.1"/>
</dbReference>
<sequence>MNTKQPTNQKDNALELKKQVETEIKKRTINPIKLGDFLNTKLKPANFLLHPIIEEQGLSMIYAMRGVGKTHVSLNIAYAVAGGINFLKWEAQHKAKVLFIDGEMPAYTLQERLKSIDKGRGLANDTLSIITPDLLEDKIAPDLSTIMGTSLVEEAVNDAELIIVDNISTLCRNGRDNEADSWIPVQEWALKLRARGKAVLFIHHSNKNGDQRGTSKKEDVLSTVMKLEHEEDYSAEDGAAFKVSYTKARLFYGDDAKPFKAALTKDGWVYDDIDAGLNDKVIAMYKAGSRKVDIANEFGIEKYRVTRIIQNHEKCDGIIKPL</sequence>
<dbReference type="Gene3D" id="3.40.50.300">
    <property type="entry name" value="P-loop containing nucleotide triphosphate hydrolases"/>
    <property type="match status" value="1"/>
</dbReference>
<reference evidence="1" key="1">
    <citation type="journal article" date="2014" name="Int. J. Syst. Evol. Microbiol.">
        <title>Complete genome sequence of Corynebacterium casei LMG S-19264T (=DSM 44701T), isolated from a smear-ripened cheese.</title>
        <authorList>
            <consortium name="US DOE Joint Genome Institute (JGI-PGF)"/>
            <person name="Walter F."/>
            <person name="Albersmeier A."/>
            <person name="Kalinowski J."/>
            <person name="Ruckert C."/>
        </authorList>
    </citation>
    <scope>NUCLEOTIDE SEQUENCE</scope>
    <source>
        <strain evidence="1">CGMCC 1.15758</strain>
    </source>
</reference>
<keyword evidence="2" id="KW-1185">Reference proteome</keyword>
<evidence type="ECO:0000313" key="2">
    <source>
        <dbReference type="Proteomes" id="UP000636949"/>
    </source>
</evidence>
<dbReference type="Pfam" id="PF13481">
    <property type="entry name" value="AAA_25"/>
    <property type="match status" value="1"/>
</dbReference>
<accession>A0A8J2Z629</accession>
<evidence type="ECO:0000313" key="1">
    <source>
        <dbReference type="EMBL" id="GGG03965.1"/>
    </source>
</evidence>
<protein>
    <recommendedName>
        <fullName evidence="3">AAA domain-containing protein</fullName>
    </recommendedName>
</protein>
<dbReference type="AlphaFoldDB" id="A0A8J2Z629"/>
<dbReference type="Proteomes" id="UP000636949">
    <property type="component" value="Unassembled WGS sequence"/>
</dbReference>
<comment type="caution">
    <text evidence="1">The sequence shown here is derived from an EMBL/GenBank/DDBJ whole genome shotgun (WGS) entry which is preliminary data.</text>
</comment>
<dbReference type="InterPro" id="IPR027417">
    <property type="entry name" value="P-loop_NTPase"/>
</dbReference>
<proteinExistence type="predicted"/>
<evidence type="ECO:0008006" key="3">
    <source>
        <dbReference type="Google" id="ProtNLM"/>
    </source>
</evidence>
<dbReference type="OrthoDB" id="34187at2"/>